<keyword evidence="3" id="KW-1185">Reference proteome</keyword>
<organism evidence="3 4">
    <name type="scientific">Steinernema glaseri</name>
    <dbReference type="NCBI Taxonomy" id="37863"/>
    <lineage>
        <taxon>Eukaryota</taxon>
        <taxon>Metazoa</taxon>
        <taxon>Ecdysozoa</taxon>
        <taxon>Nematoda</taxon>
        <taxon>Chromadorea</taxon>
        <taxon>Rhabditida</taxon>
        <taxon>Tylenchina</taxon>
        <taxon>Panagrolaimomorpha</taxon>
        <taxon>Strongyloidoidea</taxon>
        <taxon>Steinernematidae</taxon>
        <taxon>Steinernema</taxon>
    </lineage>
</organism>
<protein>
    <submittedName>
        <fullName evidence="4">Secreted protein</fullName>
    </submittedName>
</protein>
<evidence type="ECO:0000313" key="4">
    <source>
        <dbReference type="WBParaSite" id="L893_g16582.t1"/>
    </source>
</evidence>
<proteinExistence type="predicted"/>
<feature type="compositionally biased region" description="Low complexity" evidence="1">
    <location>
        <begin position="78"/>
        <end position="90"/>
    </location>
</feature>
<feature type="signal peptide" evidence="2">
    <location>
        <begin position="1"/>
        <end position="23"/>
    </location>
</feature>
<evidence type="ECO:0000256" key="1">
    <source>
        <dbReference type="SAM" id="MobiDB-lite"/>
    </source>
</evidence>
<accession>A0A1I7YIY0</accession>
<keyword evidence="2" id="KW-0732">Signal</keyword>
<reference evidence="4" key="1">
    <citation type="submission" date="2016-11" db="UniProtKB">
        <authorList>
            <consortium name="WormBaseParasite"/>
        </authorList>
    </citation>
    <scope>IDENTIFICATION</scope>
</reference>
<dbReference type="AlphaFoldDB" id="A0A1I7YIY0"/>
<dbReference type="Proteomes" id="UP000095287">
    <property type="component" value="Unplaced"/>
</dbReference>
<name>A0A1I7YIY0_9BILA</name>
<sequence>MIVLPARLLLLMLLLVLLLESEARPQFFGWGNGDVGYGRVLGDSHTEEFGFRQQPRRPLPLLQLMHSRTMNMRLLLSETTSPASSSSATHAPEEDERATFTVCTYFAL</sequence>
<feature type="region of interest" description="Disordered" evidence="1">
    <location>
        <begin position="78"/>
        <end position="97"/>
    </location>
</feature>
<evidence type="ECO:0000256" key="2">
    <source>
        <dbReference type="SAM" id="SignalP"/>
    </source>
</evidence>
<evidence type="ECO:0000313" key="3">
    <source>
        <dbReference type="Proteomes" id="UP000095287"/>
    </source>
</evidence>
<dbReference type="WBParaSite" id="L893_g16582.t1">
    <property type="protein sequence ID" value="L893_g16582.t1"/>
    <property type="gene ID" value="L893_g16582"/>
</dbReference>
<feature type="chain" id="PRO_5009312202" evidence="2">
    <location>
        <begin position="24"/>
        <end position="108"/>
    </location>
</feature>